<gene>
    <name evidence="1" type="ORF">GAQ44_18315</name>
</gene>
<name>A0A7J5GT74_BACUN</name>
<dbReference type="Proteomes" id="UP000487221">
    <property type="component" value="Unassembled WGS sequence"/>
</dbReference>
<proteinExistence type="predicted"/>
<dbReference type="EMBL" id="WCTY01000039">
    <property type="protein sequence ID" value="KAB4180720.1"/>
    <property type="molecule type" value="Genomic_DNA"/>
</dbReference>
<sequence length="78" mass="9323">MNIIELKAKLNELGVEPNEYSLEGSVANWNTIVLYKNYSIWEVFYIDERGNRDDKHTFHSENEACEYIYEEFKRLVNS</sequence>
<comment type="caution">
    <text evidence="1">The sequence shown here is derived from an EMBL/GenBank/DDBJ whole genome shotgun (WGS) entry which is preliminary data.</text>
</comment>
<evidence type="ECO:0000313" key="2">
    <source>
        <dbReference type="Proteomes" id="UP000487221"/>
    </source>
</evidence>
<dbReference type="AlphaFoldDB" id="A0A7J5GT74"/>
<accession>A0A7J5GT74</accession>
<evidence type="ECO:0000313" key="1">
    <source>
        <dbReference type="EMBL" id="KAB4180720.1"/>
    </source>
</evidence>
<dbReference type="RefSeq" id="WP_146296382.1">
    <property type="nucleotide sequence ID" value="NZ_JAQNSM010000033.1"/>
</dbReference>
<reference evidence="1 2" key="1">
    <citation type="journal article" date="2019" name="Nat. Med.">
        <title>A library of human gut bacterial isolates paired with longitudinal multiomics data enables mechanistic microbiome research.</title>
        <authorList>
            <person name="Poyet M."/>
            <person name="Groussin M."/>
            <person name="Gibbons S.M."/>
            <person name="Avila-Pacheco J."/>
            <person name="Jiang X."/>
            <person name="Kearney S.M."/>
            <person name="Perrotta A.R."/>
            <person name="Berdy B."/>
            <person name="Zhao S."/>
            <person name="Lieberman T.D."/>
            <person name="Swanson P.K."/>
            <person name="Smith M."/>
            <person name="Roesemann S."/>
            <person name="Alexander J.E."/>
            <person name="Rich S.A."/>
            <person name="Livny J."/>
            <person name="Vlamakis H."/>
            <person name="Clish C."/>
            <person name="Bullock K."/>
            <person name="Deik A."/>
            <person name="Scott J."/>
            <person name="Pierce K.A."/>
            <person name="Xavier R.J."/>
            <person name="Alm E.J."/>
        </authorList>
    </citation>
    <scope>NUCLEOTIDE SEQUENCE [LARGE SCALE GENOMIC DNA]</scope>
    <source>
        <strain evidence="1 2">BIOML-A19</strain>
    </source>
</reference>
<organism evidence="1 2">
    <name type="scientific">Bacteroides uniformis</name>
    <dbReference type="NCBI Taxonomy" id="820"/>
    <lineage>
        <taxon>Bacteria</taxon>
        <taxon>Pseudomonadati</taxon>
        <taxon>Bacteroidota</taxon>
        <taxon>Bacteroidia</taxon>
        <taxon>Bacteroidales</taxon>
        <taxon>Bacteroidaceae</taxon>
        <taxon>Bacteroides</taxon>
    </lineage>
</organism>
<protein>
    <submittedName>
        <fullName evidence="1">Uncharacterized protein</fullName>
    </submittedName>
</protein>